<organism evidence="3 4">
    <name type="scientific">Desulfurococcus amylolyticus (strain DSM 18924 / JCM 16383 / VKM B-2413 / 1221n)</name>
    <name type="common">Desulfurococcus kamchatkensis</name>
    <dbReference type="NCBI Taxonomy" id="490899"/>
    <lineage>
        <taxon>Archaea</taxon>
        <taxon>Thermoproteota</taxon>
        <taxon>Thermoprotei</taxon>
        <taxon>Desulfurococcales</taxon>
        <taxon>Desulfurococcaceae</taxon>
        <taxon>Desulfurococcus</taxon>
    </lineage>
</organism>
<dbReference type="STRING" id="490899.DKAM_0675"/>
<sequence>MVYRILVAGAGLMGSSLVRCLVSRGVEVFVYNRNVEKARSLCSTVKCRVIEDLDLMDNVDASVIFLFDDQAVMDFVYTLIEKNLLSRTGILMNSSTISPETSLMLYRMVRDHGGIYIEAPVYGSTDEASACNLVTMLAGDSGIEGKAREIALLYSSKIYWVGGIPKAMALKLALNNIGLIMPAVLAESLALLDSYDVDQELFSEIAGNLWFGNMVRRYLARINIPVSTPRFTISGAAKDYRVISYTLMLKGYTPLLSQAASNFYSLAARDVPGEDYPRAALYYRRKT</sequence>
<dbReference type="GO" id="GO:0016491">
    <property type="term" value="F:oxidoreductase activity"/>
    <property type="evidence" value="ECO:0007669"/>
    <property type="project" value="UniProtKB-KW"/>
</dbReference>
<dbReference type="HOGENOM" id="CLU_035117_0_7_2"/>
<dbReference type="GeneID" id="7170857"/>
<dbReference type="SUPFAM" id="SSF48179">
    <property type="entry name" value="6-phosphogluconate dehydrogenase C-terminal domain-like"/>
    <property type="match status" value="1"/>
</dbReference>
<dbReference type="InterPro" id="IPR006115">
    <property type="entry name" value="6PGDH_NADP-bd"/>
</dbReference>
<dbReference type="SUPFAM" id="SSF51735">
    <property type="entry name" value="NAD(P)-binding Rossmann-fold domains"/>
    <property type="match status" value="1"/>
</dbReference>
<dbReference type="Proteomes" id="UP000006903">
    <property type="component" value="Chromosome"/>
</dbReference>
<dbReference type="EMBL" id="CP001140">
    <property type="protein sequence ID" value="ACL11001.1"/>
    <property type="molecule type" value="Genomic_DNA"/>
</dbReference>
<dbReference type="RefSeq" id="WP_012608342.1">
    <property type="nucleotide sequence ID" value="NC_011766.1"/>
</dbReference>
<evidence type="ECO:0000313" key="4">
    <source>
        <dbReference type="Proteomes" id="UP000006903"/>
    </source>
</evidence>
<dbReference type="KEGG" id="dka:DKAM_0675"/>
<dbReference type="PANTHER" id="PTHR43580">
    <property type="entry name" value="OXIDOREDUCTASE GLYR1-RELATED"/>
    <property type="match status" value="1"/>
</dbReference>
<dbReference type="Gene3D" id="1.10.1040.10">
    <property type="entry name" value="N-(1-d-carboxylethyl)-l-norvaline Dehydrogenase, domain 2"/>
    <property type="match status" value="1"/>
</dbReference>
<feature type="domain" description="6-phosphogluconate dehydrogenase NADP-binding" evidence="2">
    <location>
        <begin position="5"/>
        <end position="162"/>
    </location>
</feature>
<dbReference type="AlphaFoldDB" id="B8D4H0"/>
<dbReference type="GO" id="GO:0050661">
    <property type="term" value="F:NADP binding"/>
    <property type="evidence" value="ECO:0007669"/>
    <property type="project" value="InterPro"/>
</dbReference>
<dbReference type="Pfam" id="PF03446">
    <property type="entry name" value="NAD_binding_2"/>
    <property type="match status" value="1"/>
</dbReference>
<dbReference type="eggNOG" id="arCOG00247">
    <property type="taxonomic scope" value="Archaea"/>
</dbReference>
<dbReference type="InterPro" id="IPR036291">
    <property type="entry name" value="NAD(P)-bd_dom_sf"/>
</dbReference>
<proteinExistence type="predicted"/>
<dbReference type="PANTHER" id="PTHR43580:SF2">
    <property type="entry name" value="CYTOKINE-LIKE NUCLEAR FACTOR N-PAC"/>
    <property type="match status" value="1"/>
</dbReference>
<dbReference type="InterPro" id="IPR008927">
    <property type="entry name" value="6-PGluconate_DH-like_C_sf"/>
</dbReference>
<gene>
    <name evidence="3" type="ordered locus">DKAM_0675</name>
</gene>
<evidence type="ECO:0000256" key="1">
    <source>
        <dbReference type="ARBA" id="ARBA00023002"/>
    </source>
</evidence>
<dbReference type="PIRSF" id="PIRSF000103">
    <property type="entry name" value="HIBADH"/>
    <property type="match status" value="1"/>
</dbReference>
<accession>B8D4H0</accession>
<protein>
    <submittedName>
        <fullName evidence="3">6-phosphogluconate dehydrogenase, NAD-binding</fullName>
    </submittedName>
</protein>
<dbReference type="InterPro" id="IPR015815">
    <property type="entry name" value="HIBADH-related"/>
</dbReference>
<keyword evidence="1" id="KW-0560">Oxidoreductase</keyword>
<dbReference type="InterPro" id="IPR051265">
    <property type="entry name" value="HIBADH-related_NP60_sf"/>
</dbReference>
<evidence type="ECO:0000313" key="3">
    <source>
        <dbReference type="EMBL" id="ACL11001.1"/>
    </source>
</evidence>
<reference evidence="3 4" key="1">
    <citation type="journal article" date="2009" name="J. Bacteriol.">
        <title>Complete genome sequence of the anaerobic, protein-degrading hyperthermophilic crenarchaeon Desulfurococcus kamchatkensis.</title>
        <authorList>
            <person name="Ravin N.V."/>
            <person name="Mardanov A.V."/>
            <person name="Beletsky A.V."/>
            <person name="Kublanov I.V."/>
            <person name="Kolganova T.V."/>
            <person name="Lebedinsky A.V."/>
            <person name="Chernyh N.A."/>
            <person name="Bonch-Osmolovskaya E.A."/>
            <person name="Skryabin K.G."/>
        </authorList>
    </citation>
    <scope>NUCLEOTIDE SEQUENCE [LARGE SCALE GENOMIC DNA]</scope>
    <source>
        <strain evidence="4">DSM 18924 / JCM 16383 / VKM B-2413 / 1221n</strain>
    </source>
</reference>
<dbReference type="InterPro" id="IPR013328">
    <property type="entry name" value="6PGD_dom2"/>
</dbReference>
<name>B8D4H0_DESA1</name>
<dbReference type="Gene3D" id="3.40.50.720">
    <property type="entry name" value="NAD(P)-binding Rossmann-like Domain"/>
    <property type="match status" value="1"/>
</dbReference>
<evidence type="ECO:0000259" key="2">
    <source>
        <dbReference type="Pfam" id="PF03446"/>
    </source>
</evidence>